<dbReference type="InterPro" id="IPR045864">
    <property type="entry name" value="aa-tRNA-synth_II/BPL/LPL"/>
</dbReference>
<keyword evidence="5 12" id="KW-0479">Metal-binding</keyword>
<keyword evidence="6 12" id="KW-0547">Nucleotide-binding</keyword>
<keyword evidence="7 12" id="KW-0862">Zinc</keyword>
<dbReference type="Gene3D" id="3.30.54.20">
    <property type="match status" value="1"/>
</dbReference>
<dbReference type="GO" id="GO:0004813">
    <property type="term" value="F:alanine-tRNA ligase activity"/>
    <property type="evidence" value="ECO:0007669"/>
    <property type="project" value="UniProtKB-UniRule"/>
</dbReference>
<dbReference type="SUPFAM" id="SSF101353">
    <property type="entry name" value="Putative anticodon-binding domain of alanyl-tRNA synthetase (AlaRS)"/>
    <property type="match status" value="1"/>
</dbReference>
<evidence type="ECO:0000256" key="2">
    <source>
        <dbReference type="ARBA" id="ARBA00022490"/>
    </source>
</evidence>
<accession>A0A1Q6DT89</accession>
<dbReference type="CDD" id="cd00673">
    <property type="entry name" value="AlaRS_core"/>
    <property type="match status" value="1"/>
</dbReference>
<evidence type="ECO:0000256" key="3">
    <source>
        <dbReference type="ARBA" id="ARBA00022555"/>
    </source>
</evidence>
<reference evidence="14" key="1">
    <citation type="submission" date="2016-12" db="EMBL/GenBank/DDBJ databases">
        <title>Discovery of methanogenic haloarchaea.</title>
        <authorList>
            <person name="Sorokin D.Y."/>
            <person name="Makarova K.S."/>
            <person name="Abbas B."/>
            <person name="Ferrer M."/>
            <person name="Golyshin P.N."/>
        </authorList>
    </citation>
    <scope>NUCLEOTIDE SEQUENCE [LARGE SCALE GENOMIC DNA]</scope>
    <source>
        <strain evidence="14">HMET1</strain>
    </source>
</reference>
<dbReference type="EC" id="6.1.1.7" evidence="12"/>
<dbReference type="GO" id="GO:0006419">
    <property type="term" value="P:alanyl-tRNA aminoacylation"/>
    <property type="evidence" value="ECO:0007669"/>
    <property type="project" value="UniProtKB-UniRule"/>
</dbReference>
<keyword evidence="11 12" id="KW-0030">Aminoacyl-tRNA synthetase</keyword>
<evidence type="ECO:0000256" key="12">
    <source>
        <dbReference type="HAMAP-Rule" id="MF_00036"/>
    </source>
</evidence>
<evidence type="ECO:0000256" key="1">
    <source>
        <dbReference type="ARBA" id="ARBA00008226"/>
    </source>
</evidence>
<dbReference type="Gene3D" id="3.30.930.10">
    <property type="entry name" value="Bira Bifunctional Protein, Domain 2"/>
    <property type="match status" value="1"/>
</dbReference>
<dbReference type="FunFam" id="3.30.930.10:FF:000056">
    <property type="entry name" value="Alanine--tRNA ligase"/>
    <property type="match status" value="1"/>
</dbReference>
<dbReference type="GO" id="GO:0005737">
    <property type="term" value="C:cytoplasm"/>
    <property type="evidence" value="ECO:0007669"/>
    <property type="project" value="UniProtKB-SubCell"/>
</dbReference>
<dbReference type="AlphaFoldDB" id="A0A1Q6DT89"/>
<comment type="similarity">
    <text evidence="1 12">Belongs to the class-II aminoacyl-tRNA synthetase family.</text>
</comment>
<dbReference type="InterPro" id="IPR018164">
    <property type="entry name" value="Ala-tRNA-synth_IIc_N"/>
</dbReference>
<dbReference type="InterPro" id="IPR018162">
    <property type="entry name" value="Ala-tRNA-ligase_IIc_anticod-bd"/>
</dbReference>
<comment type="domain">
    <text evidence="12">Consists of three domains; the N-terminal catalytic domain, the editing domain and the C-terminal C-Ala domain. The editing domain removes incorrectly charged amino acids, while the C-Ala domain, along with tRNA(Ala), serves as a bridge to cooperatively bring together the editing and aminoacylation centers thus stimulating deacylation of misacylated tRNAs.</text>
</comment>
<dbReference type="Gene3D" id="2.40.30.130">
    <property type="match status" value="1"/>
</dbReference>
<evidence type="ECO:0000259" key="13">
    <source>
        <dbReference type="PROSITE" id="PS50860"/>
    </source>
</evidence>
<dbReference type="InterPro" id="IPR022429">
    <property type="entry name" value="Ala-tRNA_lgiase_arc"/>
</dbReference>
<dbReference type="PANTHER" id="PTHR11777:SF9">
    <property type="entry name" value="ALANINE--TRNA LIGASE, CYTOPLASMIC"/>
    <property type="match status" value="1"/>
</dbReference>
<dbReference type="InterPro" id="IPR012947">
    <property type="entry name" value="tRNA_SAD"/>
</dbReference>
<evidence type="ECO:0000256" key="4">
    <source>
        <dbReference type="ARBA" id="ARBA00022598"/>
    </source>
</evidence>
<dbReference type="InterPro" id="IPR009000">
    <property type="entry name" value="Transl_B-barrel_sf"/>
</dbReference>
<dbReference type="SUPFAM" id="SSF55681">
    <property type="entry name" value="Class II aaRS and biotin synthetases"/>
    <property type="match status" value="1"/>
</dbReference>
<dbReference type="InterPro" id="IPR050058">
    <property type="entry name" value="Ala-tRNA_ligase"/>
</dbReference>
<dbReference type="SUPFAM" id="SSF50447">
    <property type="entry name" value="Translation proteins"/>
    <property type="match status" value="1"/>
</dbReference>
<dbReference type="Gene3D" id="6.10.250.550">
    <property type="match status" value="1"/>
</dbReference>
<dbReference type="PANTHER" id="PTHR11777">
    <property type="entry name" value="ALANYL-TRNA SYNTHETASE"/>
    <property type="match status" value="1"/>
</dbReference>
<dbReference type="InterPro" id="IPR003156">
    <property type="entry name" value="DHHA1_dom"/>
</dbReference>
<dbReference type="Proteomes" id="UP000185744">
    <property type="component" value="Unassembled WGS sequence"/>
</dbReference>
<dbReference type="InParanoid" id="A0A1Q6DT89"/>
<dbReference type="EMBL" id="MSDW01000001">
    <property type="protein sequence ID" value="OKY77579.1"/>
    <property type="molecule type" value="Genomic_DNA"/>
</dbReference>
<dbReference type="NCBIfam" id="TIGR00344">
    <property type="entry name" value="alaS"/>
    <property type="match status" value="1"/>
</dbReference>
<dbReference type="Pfam" id="PF01411">
    <property type="entry name" value="tRNA-synt_2c"/>
    <property type="match status" value="1"/>
</dbReference>
<dbReference type="GO" id="GO:0000049">
    <property type="term" value="F:tRNA binding"/>
    <property type="evidence" value="ECO:0007669"/>
    <property type="project" value="UniProtKB-KW"/>
</dbReference>
<dbReference type="SUPFAM" id="SSF55186">
    <property type="entry name" value="ThrRS/AlaRS common domain"/>
    <property type="match status" value="1"/>
</dbReference>
<evidence type="ECO:0000256" key="11">
    <source>
        <dbReference type="ARBA" id="ARBA00023146"/>
    </source>
</evidence>
<dbReference type="Gene3D" id="3.10.310.40">
    <property type="match status" value="1"/>
</dbReference>
<keyword evidence="15" id="KW-1185">Reference proteome</keyword>
<dbReference type="FunCoup" id="A0A1Q6DT89">
    <property type="interactions" value="162"/>
</dbReference>
<dbReference type="PRINTS" id="PR00980">
    <property type="entry name" value="TRNASYNTHALA"/>
</dbReference>
<protein>
    <recommendedName>
        <fullName evidence="12">Alanine--tRNA ligase</fullName>
        <ecNumber evidence="12">6.1.1.7</ecNumber>
    </recommendedName>
    <alternativeName>
        <fullName evidence="12">Alanyl-tRNA synthetase</fullName>
        <shortName evidence="12">AlaRS</shortName>
    </alternativeName>
</protein>
<evidence type="ECO:0000256" key="9">
    <source>
        <dbReference type="ARBA" id="ARBA00022884"/>
    </source>
</evidence>
<dbReference type="Pfam" id="PF02272">
    <property type="entry name" value="DHHA1"/>
    <property type="match status" value="1"/>
</dbReference>
<dbReference type="PROSITE" id="PS50860">
    <property type="entry name" value="AA_TRNA_LIGASE_II_ALA"/>
    <property type="match status" value="1"/>
</dbReference>
<comment type="catalytic activity">
    <reaction evidence="12">
        <text>tRNA(Ala) + L-alanine + ATP = L-alanyl-tRNA(Ala) + AMP + diphosphate</text>
        <dbReference type="Rhea" id="RHEA:12540"/>
        <dbReference type="Rhea" id="RHEA-COMP:9657"/>
        <dbReference type="Rhea" id="RHEA-COMP:9923"/>
        <dbReference type="ChEBI" id="CHEBI:30616"/>
        <dbReference type="ChEBI" id="CHEBI:33019"/>
        <dbReference type="ChEBI" id="CHEBI:57972"/>
        <dbReference type="ChEBI" id="CHEBI:78442"/>
        <dbReference type="ChEBI" id="CHEBI:78497"/>
        <dbReference type="ChEBI" id="CHEBI:456215"/>
        <dbReference type="EC" id="6.1.1.7"/>
    </reaction>
</comment>
<feature type="domain" description="Alanyl-transfer RNA synthetases family profile" evidence="13">
    <location>
        <begin position="59"/>
        <end position="758"/>
    </location>
</feature>
<dbReference type="FunFam" id="3.30.54.20:FF:000005">
    <property type="entry name" value="Alanine--tRNA ligase"/>
    <property type="match status" value="1"/>
</dbReference>
<evidence type="ECO:0000256" key="8">
    <source>
        <dbReference type="ARBA" id="ARBA00022840"/>
    </source>
</evidence>
<evidence type="ECO:0000256" key="5">
    <source>
        <dbReference type="ARBA" id="ARBA00022723"/>
    </source>
</evidence>
<dbReference type="InterPro" id="IPR002318">
    <property type="entry name" value="Ala-tRNA-lgiase_IIc"/>
</dbReference>
<dbReference type="NCBIfam" id="TIGR03683">
    <property type="entry name" value="A-tRNA_syn_arch"/>
    <property type="match status" value="1"/>
</dbReference>
<dbReference type="Gene3D" id="3.30.980.10">
    <property type="entry name" value="Threonyl-trna Synthetase, Chain A, domain 2"/>
    <property type="match status" value="1"/>
</dbReference>
<comment type="caution">
    <text evidence="14">The sequence shown here is derived from an EMBL/GenBank/DDBJ whole genome shotgun (WGS) entry which is preliminary data.</text>
</comment>
<comment type="subcellular location">
    <subcellularLocation>
        <location evidence="12">Cytoplasm</location>
    </subcellularLocation>
</comment>
<dbReference type="InterPro" id="IPR018163">
    <property type="entry name" value="Thr/Ala-tRNA-synth_IIc_edit"/>
</dbReference>
<dbReference type="GO" id="GO:0008270">
    <property type="term" value="F:zinc ion binding"/>
    <property type="evidence" value="ECO:0007669"/>
    <property type="project" value="UniProtKB-UniRule"/>
</dbReference>
<evidence type="ECO:0000256" key="6">
    <source>
        <dbReference type="ARBA" id="ARBA00022741"/>
    </source>
</evidence>
<keyword evidence="3 12" id="KW-0820">tRNA-binding</keyword>
<dbReference type="InterPro" id="IPR018165">
    <property type="entry name" value="Ala-tRNA-synth_IIc_core"/>
</dbReference>
<dbReference type="GO" id="GO:0002161">
    <property type="term" value="F:aminoacyl-tRNA deacylase activity"/>
    <property type="evidence" value="ECO:0007669"/>
    <property type="project" value="UniProtKB-ARBA"/>
</dbReference>
<evidence type="ECO:0000256" key="10">
    <source>
        <dbReference type="ARBA" id="ARBA00022917"/>
    </source>
</evidence>
<comment type="cofactor">
    <cofactor evidence="12">
        <name>Zn(2+)</name>
        <dbReference type="ChEBI" id="CHEBI:29105"/>
    </cofactor>
    <text evidence="12">Binds 1 zinc ion per subunit.</text>
</comment>
<keyword evidence="2 12" id="KW-0963">Cytoplasm</keyword>
<gene>
    <name evidence="12" type="primary">alaS</name>
    <name evidence="14" type="ORF">BTN85_0047</name>
</gene>
<keyword evidence="9 12" id="KW-0694">RNA-binding</keyword>
<feature type="binding site" evidence="12">
    <location>
        <position position="611"/>
    </location>
    <ligand>
        <name>Zn(2+)</name>
        <dbReference type="ChEBI" id="CHEBI:29105"/>
    </ligand>
</feature>
<proteinExistence type="inferred from homology"/>
<organism evidence="14 15">
    <name type="scientific">Methanohalarchaeum thermophilum</name>
    <dbReference type="NCBI Taxonomy" id="1903181"/>
    <lineage>
        <taxon>Archaea</taxon>
        <taxon>Methanobacteriati</taxon>
        <taxon>Methanobacteriota</taxon>
        <taxon>Methanonatronarchaeia</taxon>
        <taxon>Methanonatronarchaeales</taxon>
        <taxon>Methanonatronarchaeaceae</taxon>
        <taxon>Candidatus Methanohalarchaeum</taxon>
    </lineage>
</organism>
<dbReference type="FunFam" id="3.10.310.40:FF:000001">
    <property type="entry name" value="Alanine--tRNA ligase"/>
    <property type="match status" value="1"/>
</dbReference>
<sequence length="925" mass="105182">MGLEDEYRLDYLEDQGFLRKKCESCGYYFWTLDEGRKTCGDPPCDDYGFIDDPPIEDEFDLSGMREYFLRFFEDRRHERAKRRPVIARWRDDIFLTIASIADFQPHVTNGNVPPPYNPLVISQPCIRLDDIDSVGKSGRHLTSFEMMAHHAFNFDEDHVYWKDKTVELCQELLTDLGIDENEIIYKENPWAGGGNAGPAFEVLTKGLELSTLVFMNMVQDKNGEYNIKGENYSKMDSKIVDTGYGLERFVWASKGTPTVYDAIYGDVVDEVMELAELEHKIEEPEYREVLSEHAKLSGYMDVDTSTDLHKIRKKVSDRMNMDTDKLREMMEPVEDAYAITDHARTIALMLGDGIVPSNTEAGYLVRLVIRKALRMMDSLGINAPLSEIVNLHLDRMKESFPEFKDKKSKIDEITDLEEDRFKETLSKGRKLVSKTANHYKDNSGTIPLDSVVDLYDTHGIPPEVTKEVASEYGVETELPDDFYARVAKKHESPENEDEEKTDETIERLKELPNTDLLFYKQLEDYSFESVVLDVIEDKVILEQTLFYPEGGGQPSDTGNLDTGDKILDIKDVKKVNGVIVHYLEETDEIKKGDVVTGNVDEERRKAHKRHHTATHIILEACRNILGDHIWQAGSQLSEDEARLDLTHFKSITREELYEIEKRANQVVMDNREVKERWMNRNDAEEEYGFVLYQGGAPESKEIRVIEVENWSVQACGGTHCASTGDVGPIKITGTESVKDGVIRLKYTAGTAAIESIQERDKMIRKASETFSVPPQELPETSERFFEEWKDRGKKISDLKDKIALMREKNILRESNELNGFRVYNEILDDSDMEGLRKTANQLKEEDIIGLLVSGRGEIIVSVGDKAIREGINANQIIKEITKEIGGGGGGDKSLAQGKIPAEKKKKAVLGFSDLVSESLNSSDQK</sequence>
<keyword evidence="10 12" id="KW-0648">Protein biosynthesis</keyword>
<dbReference type="Pfam" id="PF07973">
    <property type="entry name" value="tRNA_SAD"/>
    <property type="match status" value="1"/>
</dbReference>
<feature type="binding site" evidence="12">
    <location>
        <position position="715"/>
    </location>
    <ligand>
        <name>Zn(2+)</name>
        <dbReference type="ChEBI" id="CHEBI:29105"/>
    </ligand>
</feature>
<evidence type="ECO:0000313" key="15">
    <source>
        <dbReference type="Proteomes" id="UP000185744"/>
    </source>
</evidence>
<keyword evidence="8 12" id="KW-0067">ATP-binding</keyword>
<evidence type="ECO:0000313" key="14">
    <source>
        <dbReference type="EMBL" id="OKY77579.1"/>
    </source>
</evidence>
<dbReference type="STRING" id="1903181.BTN85_0047"/>
<dbReference type="HAMAP" id="MF_00036_A">
    <property type="entry name" value="Ala_tRNA_synth_A"/>
    <property type="match status" value="1"/>
</dbReference>
<dbReference type="SMART" id="SM00863">
    <property type="entry name" value="tRNA_SAD"/>
    <property type="match status" value="1"/>
</dbReference>
<evidence type="ECO:0000256" key="7">
    <source>
        <dbReference type="ARBA" id="ARBA00022833"/>
    </source>
</evidence>
<feature type="binding site" evidence="12">
    <location>
        <position position="719"/>
    </location>
    <ligand>
        <name>Zn(2+)</name>
        <dbReference type="ChEBI" id="CHEBI:29105"/>
    </ligand>
</feature>
<dbReference type="GO" id="GO:0005524">
    <property type="term" value="F:ATP binding"/>
    <property type="evidence" value="ECO:0007669"/>
    <property type="project" value="UniProtKB-UniRule"/>
</dbReference>
<comment type="function">
    <text evidence="12">Catalyzes the attachment of alanine to tRNA(Ala) in a two-step reaction: alanine is first activated by ATP to form Ala-AMP and then transferred to the acceptor end of tRNA(Ala). Also edits incorrectly charged Ser-tRNA(Ala) and Gly-tRNA(Ala) via its editing domain.</text>
</comment>
<keyword evidence="4 12" id="KW-0436">Ligase</keyword>
<name>A0A1Q6DT89_METT1</name>
<feature type="binding site" evidence="12">
    <location>
        <position position="615"/>
    </location>
    <ligand>
        <name>Zn(2+)</name>
        <dbReference type="ChEBI" id="CHEBI:29105"/>
    </ligand>
</feature>